<dbReference type="Pfam" id="PF00638">
    <property type="entry name" value="Ran_BP1"/>
    <property type="match status" value="1"/>
</dbReference>
<evidence type="ECO:0000259" key="2">
    <source>
        <dbReference type="PROSITE" id="PS50196"/>
    </source>
</evidence>
<feature type="region of interest" description="Disordered" evidence="1">
    <location>
        <begin position="171"/>
        <end position="216"/>
    </location>
</feature>
<name>D2W233_NAEGR</name>
<gene>
    <name evidence="3" type="ORF">NAEGRDRAFT_59895</name>
</gene>
<proteinExistence type="predicted"/>
<dbReference type="KEGG" id="ngr:NAEGRDRAFT_59895"/>
<dbReference type="InterPro" id="IPR011993">
    <property type="entry name" value="PH-like_dom_sf"/>
</dbReference>
<dbReference type="PROSITE" id="PS50196">
    <property type="entry name" value="RANBD1"/>
    <property type="match status" value="1"/>
</dbReference>
<dbReference type="Gene3D" id="2.30.29.30">
    <property type="entry name" value="Pleckstrin-homology domain (PH domain)/Phosphotyrosine-binding domain (PTB)"/>
    <property type="match status" value="1"/>
</dbReference>
<dbReference type="EMBL" id="GG738924">
    <property type="protein sequence ID" value="EFC36915.1"/>
    <property type="molecule type" value="Genomic_DNA"/>
</dbReference>
<feature type="compositionally biased region" description="Basic and acidic residues" evidence="1">
    <location>
        <begin position="110"/>
        <end position="133"/>
    </location>
</feature>
<protein>
    <submittedName>
        <fullName evidence="3">Ran gtpase binding protein</fullName>
    </submittedName>
</protein>
<dbReference type="STRING" id="5762.D2W233"/>
<dbReference type="VEuPathDB" id="AmoebaDB:NAEGRDRAFT_59895"/>
<dbReference type="eggNOG" id="KOG0864">
    <property type="taxonomic scope" value="Eukaryota"/>
</dbReference>
<dbReference type="InParanoid" id="D2W233"/>
<evidence type="ECO:0000256" key="1">
    <source>
        <dbReference type="SAM" id="MobiDB-lite"/>
    </source>
</evidence>
<dbReference type="InterPro" id="IPR045255">
    <property type="entry name" value="RanBP1-like"/>
</dbReference>
<feature type="domain" description="RanBD1" evidence="2">
    <location>
        <begin position="216"/>
        <end position="361"/>
    </location>
</feature>
<organism evidence="4">
    <name type="scientific">Naegleria gruberi</name>
    <name type="common">Amoeba</name>
    <dbReference type="NCBI Taxonomy" id="5762"/>
    <lineage>
        <taxon>Eukaryota</taxon>
        <taxon>Discoba</taxon>
        <taxon>Heterolobosea</taxon>
        <taxon>Tetramitia</taxon>
        <taxon>Eutetramitia</taxon>
        <taxon>Vahlkampfiidae</taxon>
        <taxon>Naegleria</taxon>
    </lineage>
</organism>
<dbReference type="GeneID" id="8856173"/>
<reference evidence="3 4" key="1">
    <citation type="journal article" date="2010" name="Cell">
        <title>The genome of Naegleria gruberi illuminates early eukaryotic versatility.</title>
        <authorList>
            <person name="Fritz-Laylin L.K."/>
            <person name="Prochnik S.E."/>
            <person name="Ginger M.L."/>
            <person name="Dacks J.B."/>
            <person name="Carpenter M.L."/>
            <person name="Field M.C."/>
            <person name="Kuo A."/>
            <person name="Paredez A."/>
            <person name="Chapman J."/>
            <person name="Pham J."/>
            <person name="Shu S."/>
            <person name="Neupane R."/>
            <person name="Cipriano M."/>
            <person name="Mancuso J."/>
            <person name="Tu H."/>
            <person name="Salamov A."/>
            <person name="Lindquist E."/>
            <person name="Shapiro H."/>
            <person name="Lucas S."/>
            <person name="Grigoriev I.V."/>
            <person name="Cande W.Z."/>
            <person name="Fulton C."/>
            <person name="Rokhsar D.S."/>
            <person name="Dawson S.C."/>
        </authorList>
    </citation>
    <scope>NUCLEOTIDE SEQUENCE [LARGE SCALE GENOMIC DNA]</scope>
    <source>
        <strain evidence="3 4">NEG-M</strain>
    </source>
</reference>
<feature type="compositionally biased region" description="Polar residues" evidence="1">
    <location>
        <begin position="137"/>
        <end position="146"/>
    </location>
</feature>
<dbReference type="RefSeq" id="XP_002669659.1">
    <property type="nucleotide sequence ID" value="XM_002669613.1"/>
</dbReference>
<dbReference type="OrthoDB" id="185618at2759"/>
<evidence type="ECO:0000313" key="4">
    <source>
        <dbReference type="Proteomes" id="UP000006671"/>
    </source>
</evidence>
<dbReference type="SMART" id="SM00160">
    <property type="entry name" value="RanBD"/>
    <property type="match status" value="1"/>
</dbReference>
<sequence>MAWTFGNTTSAPTTTGGFVFGNQPAATTDPKDNIIKELEKRVKDLENQTETLKKQLQEKSSAPSTGGFAFSFNQPKQTTPVTFPTPAAVTTPVVETKPVTITPTAAVVPQEKKEEEKKPEPKVEEKKEEEKKPLFNFNFNNGSSTASSESGKFSFGGFSSFSSPFGGSTGESQFKFEISSKPPTWTNQEYKPKESEDGEEDGSEDPSIPESPSRATSHKIIDLPAVEIKSGEEGEIVVGEFKLAKLYRTVVVDGKSSWQQRGVGSLRLNVRKDDEKNARMVMRTDSVFKLILNCKIIKGMKFTPLQEQSIIFPVHKSQLCEQLSAEELAKEPEFVSHLIRFDQKNDRPQFNQKIESIISKL</sequence>
<dbReference type="SUPFAM" id="SSF50729">
    <property type="entry name" value="PH domain-like"/>
    <property type="match status" value="1"/>
</dbReference>
<dbReference type="AlphaFoldDB" id="D2W233"/>
<feature type="region of interest" description="Disordered" evidence="1">
    <location>
        <begin position="104"/>
        <end position="150"/>
    </location>
</feature>
<feature type="compositionally biased region" description="Polar residues" evidence="1">
    <location>
        <begin position="1"/>
        <end position="16"/>
    </location>
</feature>
<evidence type="ECO:0000313" key="3">
    <source>
        <dbReference type="EMBL" id="EFC36915.1"/>
    </source>
</evidence>
<dbReference type="InterPro" id="IPR000156">
    <property type="entry name" value="Ran_bind_dom"/>
</dbReference>
<keyword evidence="4" id="KW-1185">Reference proteome</keyword>
<dbReference type="PANTHER" id="PTHR23138">
    <property type="entry name" value="RAN BINDING PROTEIN"/>
    <property type="match status" value="1"/>
</dbReference>
<feature type="region of interest" description="Disordered" evidence="1">
    <location>
        <begin position="1"/>
        <end position="32"/>
    </location>
</feature>
<dbReference type="Proteomes" id="UP000006671">
    <property type="component" value="Unassembled WGS sequence"/>
</dbReference>
<dbReference type="OMA" id="SHMHSST"/>
<accession>D2W233</accession>
<feature type="region of interest" description="Disordered" evidence="1">
    <location>
        <begin position="52"/>
        <end position="85"/>
    </location>
</feature>